<organism evidence="8 9">
    <name type="scientific">Simplicispira suum</name>
    <dbReference type="NCBI Taxonomy" id="2109915"/>
    <lineage>
        <taxon>Bacteria</taxon>
        <taxon>Pseudomonadati</taxon>
        <taxon>Pseudomonadota</taxon>
        <taxon>Betaproteobacteria</taxon>
        <taxon>Burkholderiales</taxon>
        <taxon>Comamonadaceae</taxon>
        <taxon>Simplicispira</taxon>
    </lineage>
</organism>
<evidence type="ECO:0000256" key="1">
    <source>
        <dbReference type="ARBA" id="ARBA00001947"/>
    </source>
</evidence>
<dbReference type="SMART" id="SM00450">
    <property type="entry name" value="RHOD"/>
    <property type="match status" value="1"/>
</dbReference>
<evidence type="ECO:0000256" key="4">
    <source>
        <dbReference type="ARBA" id="ARBA00022833"/>
    </source>
</evidence>
<dbReference type="GO" id="GO:0016811">
    <property type="term" value="F:hydrolase activity, acting on carbon-nitrogen (but not peptide) bonds, in linear amides"/>
    <property type="evidence" value="ECO:0007669"/>
    <property type="project" value="TreeGrafter"/>
</dbReference>
<comment type="cofactor">
    <cofactor evidence="1">
        <name>Zn(2+)</name>
        <dbReference type="ChEBI" id="CHEBI:29105"/>
    </cofactor>
</comment>
<dbReference type="Gene3D" id="3.40.250.10">
    <property type="entry name" value="Rhodanese-like domain"/>
    <property type="match status" value="1"/>
</dbReference>
<evidence type="ECO:0000256" key="5">
    <source>
        <dbReference type="ARBA" id="ARBA00024029"/>
    </source>
</evidence>
<keyword evidence="4" id="KW-0862">Zinc</keyword>
<dbReference type="Pfam" id="PF02633">
    <property type="entry name" value="Creatininase"/>
    <property type="match status" value="1"/>
</dbReference>
<name>A0A2S0MY76_9BURK</name>
<dbReference type="InterPro" id="IPR024087">
    <property type="entry name" value="Creatininase-like_sf"/>
</dbReference>
<protein>
    <recommendedName>
        <fullName evidence="7">Rhodanese domain-containing protein</fullName>
    </recommendedName>
</protein>
<evidence type="ECO:0000313" key="9">
    <source>
        <dbReference type="Proteomes" id="UP000239326"/>
    </source>
</evidence>
<dbReference type="Gene3D" id="3.40.50.10310">
    <property type="entry name" value="Creatininase"/>
    <property type="match status" value="1"/>
</dbReference>
<dbReference type="PROSITE" id="PS50206">
    <property type="entry name" value="RHODANESE_3"/>
    <property type="match status" value="1"/>
</dbReference>
<dbReference type="Pfam" id="PF00581">
    <property type="entry name" value="Rhodanese"/>
    <property type="match status" value="1"/>
</dbReference>
<evidence type="ECO:0000256" key="6">
    <source>
        <dbReference type="SAM" id="MobiDB-lite"/>
    </source>
</evidence>
<dbReference type="SUPFAM" id="SSF52821">
    <property type="entry name" value="Rhodanese/Cell cycle control phosphatase"/>
    <property type="match status" value="1"/>
</dbReference>
<evidence type="ECO:0000259" key="7">
    <source>
        <dbReference type="PROSITE" id="PS50206"/>
    </source>
</evidence>
<dbReference type="PANTHER" id="PTHR35005">
    <property type="entry name" value="3-DEHYDRO-SCYLLO-INOSOSE HYDROLASE"/>
    <property type="match status" value="1"/>
</dbReference>
<dbReference type="Proteomes" id="UP000239326">
    <property type="component" value="Chromosome"/>
</dbReference>
<dbReference type="KEGG" id="simp:C6571_05115"/>
<keyword evidence="3" id="KW-0378">Hydrolase</keyword>
<keyword evidence="9" id="KW-1185">Reference proteome</keyword>
<gene>
    <name evidence="8" type="ORF">C6571_05115</name>
</gene>
<feature type="region of interest" description="Disordered" evidence="6">
    <location>
        <begin position="417"/>
        <end position="441"/>
    </location>
</feature>
<dbReference type="InterPro" id="IPR003785">
    <property type="entry name" value="Creatininase/forma_Hydrolase"/>
</dbReference>
<feature type="domain" description="Rhodanese" evidence="7">
    <location>
        <begin position="329"/>
        <end position="422"/>
    </location>
</feature>
<reference evidence="8 9" key="1">
    <citation type="submission" date="2018-03" db="EMBL/GenBank/DDBJ databases">
        <title>Genome sequencing of Simplicispira sp.</title>
        <authorList>
            <person name="Kim S.-J."/>
            <person name="Heo J."/>
            <person name="Kwon S.-W."/>
        </authorList>
    </citation>
    <scope>NUCLEOTIDE SEQUENCE [LARGE SCALE GENOMIC DNA]</scope>
    <source>
        <strain evidence="8 9">SC1-8</strain>
    </source>
</reference>
<keyword evidence="2" id="KW-0479">Metal-binding</keyword>
<evidence type="ECO:0000256" key="3">
    <source>
        <dbReference type="ARBA" id="ARBA00022801"/>
    </source>
</evidence>
<accession>A0A2S0MY76</accession>
<comment type="similarity">
    <text evidence="5">Belongs to the creatininase superfamily.</text>
</comment>
<dbReference type="SUPFAM" id="SSF102215">
    <property type="entry name" value="Creatininase"/>
    <property type="match status" value="1"/>
</dbReference>
<evidence type="ECO:0000313" key="8">
    <source>
        <dbReference type="EMBL" id="AVO40747.1"/>
    </source>
</evidence>
<dbReference type="InterPro" id="IPR001763">
    <property type="entry name" value="Rhodanese-like_dom"/>
</dbReference>
<dbReference type="OrthoDB" id="9801445at2"/>
<dbReference type="GO" id="GO:0046872">
    <property type="term" value="F:metal ion binding"/>
    <property type="evidence" value="ECO:0007669"/>
    <property type="project" value="UniProtKB-KW"/>
</dbReference>
<dbReference type="AlphaFoldDB" id="A0A2S0MY76"/>
<dbReference type="InterPro" id="IPR036873">
    <property type="entry name" value="Rhodanese-like_dom_sf"/>
</dbReference>
<dbReference type="EMBL" id="CP027669">
    <property type="protein sequence ID" value="AVO40747.1"/>
    <property type="molecule type" value="Genomic_DNA"/>
</dbReference>
<evidence type="ECO:0000256" key="2">
    <source>
        <dbReference type="ARBA" id="ARBA00022723"/>
    </source>
</evidence>
<dbReference type="GO" id="GO:0009231">
    <property type="term" value="P:riboflavin biosynthetic process"/>
    <property type="evidence" value="ECO:0007669"/>
    <property type="project" value="TreeGrafter"/>
</dbReference>
<sequence>MWRIVSRARYHAVMPTEPLYPPALPSRFWADLGTRDFAQLAASAAIENTVAVLPVAATEQHGPHLPVSVDATLLQGVIDAALPLLSPALPVLFLPPQNVGLSPEHIRFPGTLTLAPATLIALWTELGESVARAGIKKLLLLNSHGGQVSVMDIVARELRTRCGLLVYSASWFSLPLPSEVGARFSADEHRFGIHAGAMETSMMLHLAPQWVRMEQAQNFHSSSQDRAARYPLLGNGRSAKLGWQMQDYHPAGAVGNAAAATAENGLAVVQAAAAQLVQLLSEISDLPASTLCDTPELHPTPTPAPTFFPREEQGYAGDVTPEQAWQWVSAGDAVLIDVRSDAERAWVGEVPGALAVVWKQWPGMLLNPDFDEQMRAAAGSGQRVVLLCRSGVRSIAAAQRATQLGIEAWNVLEGFEGDPDAKAQRNHTGGWRARGLPWRQT</sequence>
<proteinExistence type="inferred from homology"/>
<dbReference type="PANTHER" id="PTHR35005:SF1">
    <property type="entry name" value="2-AMINO-5-FORMYLAMINO-6-RIBOSYLAMINOPYRIMIDIN-4(3H)-ONE 5'-MONOPHOSPHATE DEFORMYLASE"/>
    <property type="match status" value="1"/>
</dbReference>